<evidence type="ECO:0000313" key="1">
    <source>
        <dbReference type="EMBL" id="KAI9246918.1"/>
    </source>
</evidence>
<dbReference type="AlphaFoldDB" id="A0AAD5K1L4"/>
<organism evidence="1 2">
    <name type="scientific">Phascolomyces articulosus</name>
    <dbReference type="NCBI Taxonomy" id="60185"/>
    <lineage>
        <taxon>Eukaryota</taxon>
        <taxon>Fungi</taxon>
        <taxon>Fungi incertae sedis</taxon>
        <taxon>Mucoromycota</taxon>
        <taxon>Mucoromycotina</taxon>
        <taxon>Mucoromycetes</taxon>
        <taxon>Mucorales</taxon>
        <taxon>Lichtheimiaceae</taxon>
        <taxon>Phascolomyces</taxon>
    </lineage>
</organism>
<keyword evidence="2" id="KW-1185">Reference proteome</keyword>
<reference evidence="1" key="1">
    <citation type="journal article" date="2022" name="IScience">
        <title>Evolution of zygomycete secretomes and the origins of terrestrial fungal ecologies.</title>
        <authorList>
            <person name="Chang Y."/>
            <person name="Wang Y."/>
            <person name="Mondo S."/>
            <person name="Ahrendt S."/>
            <person name="Andreopoulos W."/>
            <person name="Barry K."/>
            <person name="Beard J."/>
            <person name="Benny G.L."/>
            <person name="Blankenship S."/>
            <person name="Bonito G."/>
            <person name="Cuomo C."/>
            <person name="Desiro A."/>
            <person name="Gervers K.A."/>
            <person name="Hundley H."/>
            <person name="Kuo A."/>
            <person name="LaButti K."/>
            <person name="Lang B.F."/>
            <person name="Lipzen A."/>
            <person name="O'Donnell K."/>
            <person name="Pangilinan J."/>
            <person name="Reynolds N."/>
            <person name="Sandor L."/>
            <person name="Smith M.E."/>
            <person name="Tsang A."/>
            <person name="Grigoriev I.V."/>
            <person name="Stajich J.E."/>
            <person name="Spatafora J.W."/>
        </authorList>
    </citation>
    <scope>NUCLEOTIDE SEQUENCE</scope>
    <source>
        <strain evidence="1">RSA 2281</strain>
    </source>
</reference>
<proteinExistence type="predicted"/>
<comment type="caution">
    <text evidence="1">The sequence shown here is derived from an EMBL/GenBank/DDBJ whole genome shotgun (WGS) entry which is preliminary data.</text>
</comment>
<name>A0AAD5K1L4_9FUNG</name>
<protein>
    <submittedName>
        <fullName evidence="1">Uncharacterized protein</fullName>
    </submittedName>
</protein>
<dbReference type="EMBL" id="JAIXMP010000044">
    <property type="protein sequence ID" value="KAI9246918.1"/>
    <property type="molecule type" value="Genomic_DNA"/>
</dbReference>
<accession>A0AAD5K1L4</accession>
<reference evidence="1" key="2">
    <citation type="submission" date="2023-02" db="EMBL/GenBank/DDBJ databases">
        <authorList>
            <consortium name="DOE Joint Genome Institute"/>
            <person name="Mondo S.J."/>
            <person name="Chang Y."/>
            <person name="Wang Y."/>
            <person name="Ahrendt S."/>
            <person name="Andreopoulos W."/>
            <person name="Barry K."/>
            <person name="Beard J."/>
            <person name="Benny G.L."/>
            <person name="Blankenship S."/>
            <person name="Bonito G."/>
            <person name="Cuomo C."/>
            <person name="Desiro A."/>
            <person name="Gervers K.A."/>
            <person name="Hundley H."/>
            <person name="Kuo A."/>
            <person name="LaButti K."/>
            <person name="Lang B.F."/>
            <person name="Lipzen A."/>
            <person name="O'Donnell K."/>
            <person name="Pangilinan J."/>
            <person name="Reynolds N."/>
            <person name="Sandor L."/>
            <person name="Smith M.W."/>
            <person name="Tsang A."/>
            <person name="Grigoriev I.V."/>
            <person name="Stajich J.E."/>
            <person name="Spatafora J.W."/>
        </authorList>
    </citation>
    <scope>NUCLEOTIDE SEQUENCE</scope>
    <source>
        <strain evidence="1">RSA 2281</strain>
    </source>
</reference>
<dbReference type="Proteomes" id="UP001209540">
    <property type="component" value="Unassembled WGS sequence"/>
</dbReference>
<sequence length="217" mass="25370">MDMREPGRKPMLVIFGAFITFRQDNRMIFELVEDSILIWPVNGMQHIRPEIGEKRGSPAEEDLRHTMPGEVKEARIVPDYHDYHDNFDADLFERLFERLCKKLHQKYGSCHIHMDVLKIFMSLFVLKSGEQVCQASKYILKNNRRFGNSNKNSMVIANGCKIDLIIFGKKIRLGTNEWKKSDATNQIGCKQQSKNLRMSKAILKGFERFENIFSPWL</sequence>
<evidence type="ECO:0000313" key="2">
    <source>
        <dbReference type="Proteomes" id="UP001209540"/>
    </source>
</evidence>
<gene>
    <name evidence="1" type="ORF">BDA99DRAFT_592194</name>
</gene>